<dbReference type="PANTHER" id="PTHR21631:SF3">
    <property type="entry name" value="BIFUNCTIONAL GLYOXYLATE CYCLE PROTEIN"/>
    <property type="match status" value="1"/>
</dbReference>
<dbReference type="RefSeq" id="WP_186949398.1">
    <property type="nucleotide sequence ID" value="NZ_JACOGF010000013.1"/>
</dbReference>
<keyword evidence="7" id="KW-1185">Reference proteome</keyword>
<evidence type="ECO:0000313" key="6">
    <source>
        <dbReference type="EMBL" id="MBC3920136.1"/>
    </source>
</evidence>
<dbReference type="GO" id="GO:0004451">
    <property type="term" value="F:isocitrate lyase activity"/>
    <property type="evidence" value="ECO:0007669"/>
    <property type="project" value="UniProtKB-EC"/>
</dbReference>
<dbReference type="NCBIfam" id="NF011645">
    <property type="entry name" value="PRK15063.1"/>
    <property type="match status" value="1"/>
</dbReference>
<accession>A0ABR6ZW84</accession>
<dbReference type="PANTHER" id="PTHR21631">
    <property type="entry name" value="ISOCITRATE LYASE/MALATE SYNTHASE"/>
    <property type="match status" value="1"/>
</dbReference>
<dbReference type="Pfam" id="PF00463">
    <property type="entry name" value="ICL"/>
    <property type="match status" value="2"/>
</dbReference>
<evidence type="ECO:0000256" key="1">
    <source>
        <dbReference type="ARBA" id="ARBA00012909"/>
    </source>
</evidence>
<evidence type="ECO:0000256" key="4">
    <source>
        <dbReference type="ARBA" id="ARBA00023531"/>
    </source>
</evidence>
<evidence type="ECO:0000256" key="5">
    <source>
        <dbReference type="NCBIfam" id="TIGR01346"/>
    </source>
</evidence>
<evidence type="ECO:0000256" key="2">
    <source>
        <dbReference type="ARBA" id="ARBA00017446"/>
    </source>
</evidence>
<sequence length="432" mass="47250">MTTRAQQVAELQKDWDTNPRWNGIKRNYTAEDVVRLRGSISVEHTIAKNGAIKLWDLVNNEPFINALGALTGNQAMQQVKAGLKAIYLSGWQVAGDANVAGEMYPDQSLYPANSVPLVVKRINNTLTRADQIQWSEGKDDIDFFAPIVADAEAGFGGVLNAFELMKAMIEAGASGVHFEDQLASVKKCGHMGGKVLVPTREAIEKLNAARLAADIMGTSTVILARTDAEAADLLTSDVDPNDQPFCTGERTVEGFYKTKPGLEQAISRGLAYAEYADLIWCETGKPDLEFAKAFADAIHAKFPGKLLSYNCSPSFNWKKNLDDATIAKFQKELGAMGYKFQFITLAGFHALNYGMFNLAHGYARRQMSAFVELQEAEFAAAEKGFTAVKHQREVGTGYFDAVTQTIQQGKSSTTALHGSTEDEQFFDAKKVA</sequence>
<dbReference type="InterPro" id="IPR039556">
    <property type="entry name" value="ICL/PEPM"/>
</dbReference>
<dbReference type="SUPFAM" id="SSF51621">
    <property type="entry name" value="Phosphoenolpyruvate/pyruvate domain"/>
    <property type="match status" value="1"/>
</dbReference>
<dbReference type="Proteomes" id="UP000650424">
    <property type="component" value="Unassembled WGS sequence"/>
</dbReference>
<comment type="caution">
    <text evidence="6">The sequence shown here is derived from an EMBL/GenBank/DDBJ whole genome shotgun (WGS) entry which is preliminary data.</text>
</comment>
<dbReference type="CDD" id="cd00377">
    <property type="entry name" value="ICL_PEPM"/>
    <property type="match status" value="1"/>
</dbReference>
<protein>
    <recommendedName>
        <fullName evidence="2 5">Isocitrate lyase</fullName>
        <ecNumber evidence="1 5">4.1.3.1</ecNumber>
    </recommendedName>
</protein>
<evidence type="ECO:0000256" key="3">
    <source>
        <dbReference type="ARBA" id="ARBA00023239"/>
    </source>
</evidence>
<proteinExistence type="predicted"/>
<evidence type="ECO:0000313" key="7">
    <source>
        <dbReference type="Proteomes" id="UP000650424"/>
    </source>
</evidence>
<dbReference type="InterPro" id="IPR018523">
    <property type="entry name" value="Isocitrate_lyase_ph_CS"/>
</dbReference>
<reference evidence="6 7" key="1">
    <citation type="submission" date="2020-08" db="EMBL/GenBank/DDBJ databases">
        <title>Novel species isolated from subtropical streams in China.</title>
        <authorList>
            <person name="Lu H."/>
        </authorList>
    </citation>
    <scope>NUCLEOTIDE SEQUENCE [LARGE SCALE GENOMIC DNA]</scope>
    <source>
        <strain evidence="6 7">CY18W</strain>
    </source>
</reference>
<dbReference type="InterPro" id="IPR040442">
    <property type="entry name" value="Pyrv_kinase-like_dom_sf"/>
</dbReference>
<name>A0ABR6ZW84_9BURK</name>
<organism evidence="6 7">
    <name type="scientific">Undibacterium hunanense</name>
    <dbReference type="NCBI Taxonomy" id="2762292"/>
    <lineage>
        <taxon>Bacteria</taxon>
        <taxon>Pseudomonadati</taxon>
        <taxon>Pseudomonadota</taxon>
        <taxon>Betaproteobacteria</taxon>
        <taxon>Burkholderiales</taxon>
        <taxon>Oxalobacteraceae</taxon>
        <taxon>Undibacterium</taxon>
    </lineage>
</organism>
<dbReference type="NCBIfam" id="TIGR01346">
    <property type="entry name" value="isocit_lyase"/>
    <property type="match status" value="1"/>
</dbReference>
<dbReference type="InterPro" id="IPR006254">
    <property type="entry name" value="Isocitrate_lyase"/>
</dbReference>
<dbReference type="EC" id="4.1.3.1" evidence="1 5"/>
<gene>
    <name evidence="6" type="primary">aceA</name>
    <name evidence="6" type="ORF">H8L32_21910</name>
</gene>
<dbReference type="EMBL" id="JACOGF010000013">
    <property type="protein sequence ID" value="MBC3920136.1"/>
    <property type="molecule type" value="Genomic_DNA"/>
</dbReference>
<dbReference type="Gene3D" id="3.20.20.60">
    <property type="entry name" value="Phosphoenolpyruvate-binding domains"/>
    <property type="match status" value="1"/>
</dbReference>
<dbReference type="PROSITE" id="PS00161">
    <property type="entry name" value="ISOCITRATE_LYASE"/>
    <property type="match status" value="1"/>
</dbReference>
<comment type="catalytic activity">
    <reaction evidence="4">
        <text>D-threo-isocitrate = glyoxylate + succinate</text>
        <dbReference type="Rhea" id="RHEA:13245"/>
        <dbReference type="ChEBI" id="CHEBI:15562"/>
        <dbReference type="ChEBI" id="CHEBI:30031"/>
        <dbReference type="ChEBI" id="CHEBI:36655"/>
        <dbReference type="EC" id="4.1.3.1"/>
    </reaction>
</comment>
<keyword evidence="3 6" id="KW-0456">Lyase</keyword>
<dbReference type="PIRSF" id="PIRSF001362">
    <property type="entry name" value="Isocit_lyase"/>
    <property type="match status" value="1"/>
</dbReference>
<dbReference type="InterPro" id="IPR015813">
    <property type="entry name" value="Pyrv/PenolPyrv_kinase-like_dom"/>
</dbReference>